<evidence type="ECO:0000256" key="7">
    <source>
        <dbReference type="ARBA" id="ARBA00022958"/>
    </source>
</evidence>
<sequence length="175" mass="18515">MKLLERLVRGIWLPASTEFLHPTLTTKLSLLASLLFYFEEQGLIPIPENQLFLAITCLFIYLRLSMLCLGLRDPFSPLENIVCTLFFGGLVDAMKAALDKHQTSEVPASAATGSSMISHHHGDSGAVGSSSGDTGSSNNNATGSATNTLSGNTGSSSNLNGAVPGSDKISDKKRD</sequence>
<gene>
    <name evidence="13" type="primary">TMEM38B</name>
    <name evidence="13" type="ORF">Ciccas_001688</name>
</gene>
<evidence type="ECO:0000256" key="12">
    <source>
        <dbReference type="SAM" id="MobiDB-lite"/>
    </source>
</evidence>
<keyword evidence="4" id="KW-0633">Potassium transport</keyword>
<keyword evidence="10" id="KW-0472">Membrane</keyword>
<keyword evidence="11" id="KW-0407">Ion channel</keyword>
<evidence type="ECO:0000256" key="8">
    <source>
        <dbReference type="ARBA" id="ARBA00022989"/>
    </source>
</evidence>
<feature type="region of interest" description="Disordered" evidence="12">
    <location>
        <begin position="121"/>
        <end position="175"/>
    </location>
</feature>
<evidence type="ECO:0000256" key="1">
    <source>
        <dbReference type="ARBA" id="ARBA00004127"/>
    </source>
</evidence>
<keyword evidence="6" id="KW-0631">Potassium channel</keyword>
<keyword evidence="14" id="KW-1185">Reference proteome</keyword>
<feature type="compositionally biased region" description="Low complexity" evidence="12">
    <location>
        <begin position="124"/>
        <end position="162"/>
    </location>
</feature>
<name>A0ABD2QJB0_9PLAT</name>
<organism evidence="13 14">
    <name type="scientific">Cichlidogyrus casuarinus</name>
    <dbReference type="NCBI Taxonomy" id="1844966"/>
    <lineage>
        <taxon>Eukaryota</taxon>
        <taxon>Metazoa</taxon>
        <taxon>Spiralia</taxon>
        <taxon>Lophotrochozoa</taxon>
        <taxon>Platyhelminthes</taxon>
        <taxon>Monogenea</taxon>
        <taxon>Monopisthocotylea</taxon>
        <taxon>Dactylogyridea</taxon>
        <taxon>Ancyrocephalidae</taxon>
        <taxon>Cichlidogyrus</taxon>
    </lineage>
</organism>
<dbReference type="GO" id="GO:0005267">
    <property type="term" value="F:potassium channel activity"/>
    <property type="evidence" value="ECO:0007669"/>
    <property type="project" value="UniProtKB-KW"/>
</dbReference>
<dbReference type="EMBL" id="JBJKFK010000116">
    <property type="protein sequence ID" value="KAL3319635.1"/>
    <property type="molecule type" value="Genomic_DNA"/>
</dbReference>
<keyword evidence="9" id="KW-0406">Ion transport</keyword>
<evidence type="ECO:0000256" key="3">
    <source>
        <dbReference type="ARBA" id="ARBA00022448"/>
    </source>
</evidence>
<protein>
    <submittedName>
        <fullName evidence="13">Trimeric intracellular cation channel type B</fullName>
    </submittedName>
</protein>
<evidence type="ECO:0000313" key="14">
    <source>
        <dbReference type="Proteomes" id="UP001626550"/>
    </source>
</evidence>
<keyword evidence="3" id="KW-0813">Transport</keyword>
<keyword evidence="5" id="KW-0812">Transmembrane</keyword>
<dbReference type="GO" id="GO:0012505">
    <property type="term" value="C:endomembrane system"/>
    <property type="evidence" value="ECO:0007669"/>
    <property type="project" value="UniProtKB-SubCell"/>
</dbReference>
<dbReference type="AlphaFoldDB" id="A0ABD2QJB0"/>
<comment type="caution">
    <text evidence="13">The sequence shown here is derived from an EMBL/GenBank/DDBJ whole genome shotgun (WGS) entry which is preliminary data.</text>
</comment>
<dbReference type="Proteomes" id="UP001626550">
    <property type="component" value="Unassembled WGS sequence"/>
</dbReference>
<evidence type="ECO:0000256" key="6">
    <source>
        <dbReference type="ARBA" id="ARBA00022826"/>
    </source>
</evidence>
<evidence type="ECO:0000256" key="9">
    <source>
        <dbReference type="ARBA" id="ARBA00023065"/>
    </source>
</evidence>
<evidence type="ECO:0000256" key="5">
    <source>
        <dbReference type="ARBA" id="ARBA00022692"/>
    </source>
</evidence>
<reference evidence="13 14" key="1">
    <citation type="submission" date="2024-11" db="EMBL/GenBank/DDBJ databases">
        <title>Adaptive evolution of stress response genes in parasites aligns with host niche diversity.</title>
        <authorList>
            <person name="Hahn C."/>
            <person name="Resl P."/>
        </authorList>
    </citation>
    <scope>NUCLEOTIDE SEQUENCE [LARGE SCALE GENOMIC DNA]</scope>
    <source>
        <strain evidence="13">EGGRZ-B1_66</strain>
        <tissue evidence="13">Body</tissue>
    </source>
</reference>
<dbReference type="PANTHER" id="PTHR12454:SF11">
    <property type="entry name" value="GH25683P"/>
    <property type="match status" value="1"/>
</dbReference>
<accession>A0ABD2QJB0</accession>
<evidence type="ECO:0000256" key="10">
    <source>
        <dbReference type="ARBA" id="ARBA00023136"/>
    </source>
</evidence>
<evidence type="ECO:0000256" key="2">
    <source>
        <dbReference type="ARBA" id="ARBA00005766"/>
    </source>
</evidence>
<dbReference type="InterPro" id="IPR007866">
    <property type="entry name" value="TRIC_channel"/>
</dbReference>
<evidence type="ECO:0000256" key="11">
    <source>
        <dbReference type="ARBA" id="ARBA00023303"/>
    </source>
</evidence>
<dbReference type="PANTHER" id="PTHR12454">
    <property type="entry name" value="TRIMERIC INTRACELLULAR CATION CHANNEL"/>
    <property type="match status" value="1"/>
</dbReference>
<proteinExistence type="inferred from homology"/>
<keyword evidence="8" id="KW-1133">Transmembrane helix</keyword>
<evidence type="ECO:0000313" key="13">
    <source>
        <dbReference type="EMBL" id="KAL3319635.1"/>
    </source>
</evidence>
<comment type="subcellular location">
    <subcellularLocation>
        <location evidence="1">Endomembrane system</location>
        <topology evidence="1">Multi-pass membrane protein</topology>
    </subcellularLocation>
</comment>
<evidence type="ECO:0000256" key="4">
    <source>
        <dbReference type="ARBA" id="ARBA00022538"/>
    </source>
</evidence>
<keyword evidence="7" id="KW-0630">Potassium</keyword>
<dbReference type="Pfam" id="PF05197">
    <property type="entry name" value="TRIC"/>
    <property type="match status" value="1"/>
</dbReference>
<comment type="similarity">
    <text evidence="2">Belongs to the TMEM38 family.</text>
</comment>